<evidence type="ECO:0000259" key="3">
    <source>
        <dbReference type="PROSITE" id="PS50011"/>
    </source>
</evidence>
<dbReference type="Gene3D" id="1.10.510.10">
    <property type="entry name" value="Transferase(Phosphotransferase) domain 1"/>
    <property type="match status" value="1"/>
</dbReference>
<proteinExistence type="predicted"/>
<reference evidence="4 5" key="1">
    <citation type="submission" date="2024-01" db="EMBL/GenBank/DDBJ databases">
        <title>The genomes of 5 underutilized Papilionoideae crops provide insights into root nodulation and disease resistanc.</title>
        <authorList>
            <person name="Jiang F."/>
        </authorList>
    </citation>
    <scope>NUCLEOTIDE SEQUENCE [LARGE SCALE GENOMIC DNA]</scope>
    <source>
        <strain evidence="4">JINMINGXINNONG_FW02</strain>
        <tissue evidence="4">Leaves</tissue>
    </source>
</reference>
<comment type="caution">
    <text evidence="4">The sequence shown here is derived from an EMBL/GenBank/DDBJ whole genome shotgun (WGS) entry which is preliminary data.</text>
</comment>
<keyword evidence="1" id="KW-0547">Nucleotide-binding</keyword>
<gene>
    <name evidence="4" type="ORF">VNO80_29183</name>
</gene>
<accession>A0AAN9LAY9</accession>
<sequence>MISSDVTHLTTVVQGTFGYLDPEYFQTSQLTEKSDVCNFVVVLVELLTVKKPITLLSSEEAKSLASYFIMCVEQDFVFDIIDERVMKEGEKNHIMEVVNLANRCLKLNGKRRPTMKEVTLELENGEPFEFMKVGLCSLLTNEGSIISSSVLQISQHPDIIDGIEEGALSQQDWACHSKTAHAC</sequence>
<keyword evidence="2" id="KW-0067">ATP-binding</keyword>
<name>A0AAN9LAY9_PHACN</name>
<evidence type="ECO:0000256" key="1">
    <source>
        <dbReference type="ARBA" id="ARBA00022741"/>
    </source>
</evidence>
<dbReference type="GO" id="GO:0005524">
    <property type="term" value="F:ATP binding"/>
    <property type="evidence" value="ECO:0007669"/>
    <property type="project" value="UniProtKB-KW"/>
</dbReference>
<dbReference type="AlphaFoldDB" id="A0AAN9LAY9"/>
<dbReference type="SUPFAM" id="SSF56112">
    <property type="entry name" value="Protein kinase-like (PK-like)"/>
    <property type="match status" value="1"/>
</dbReference>
<dbReference type="EMBL" id="JAYMYR010000011">
    <property type="protein sequence ID" value="KAK7332431.1"/>
    <property type="molecule type" value="Genomic_DNA"/>
</dbReference>
<protein>
    <recommendedName>
        <fullName evidence="3">Protein kinase domain-containing protein</fullName>
    </recommendedName>
</protein>
<dbReference type="PANTHER" id="PTHR27005">
    <property type="entry name" value="WALL-ASSOCIATED RECEPTOR KINASE-LIKE 21"/>
    <property type="match status" value="1"/>
</dbReference>
<dbReference type="Pfam" id="PF00069">
    <property type="entry name" value="Pkinase"/>
    <property type="match status" value="1"/>
</dbReference>
<keyword evidence="5" id="KW-1185">Reference proteome</keyword>
<dbReference type="GO" id="GO:0007166">
    <property type="term" value="P:cell surface receptor signaling pathway"/>
    <property type="evidence" value="ECO:0007669"/>
    <property type="project" value="InterPro"/>
</dbReference>
<dbReference type="InterPro" id="IPR011009">
    <property type="entry name" value="Kinase-like_dom_sf"/>
</dbReference>
<dbReference type="PANTHER" id="PTHR27005:SF526">
    <property type="entry name" value="WALL ASSOCIATED KINASE-LIKE PROTEIN"/>
    <property type="match status" value="1"/>
</dbReference>
<evidence type="ECO:0000313" key="4">
    <source>
        <dbReference type="EMBL" id="KAK7332431.1"/>
    </source>
</evidence>
<dbReference type="PROSITE" id="PS50011">
    <property type="entry name" value="PROTEIN_KINASE_DOM"/>
    <property type="match status" value="1"/>
</dbReference>
<dbReference type="InterPro" id="IPR045274">
    <property type="entry name" value="WAK-like"/>
</dbReference>
<evidence type="ECO:0000256" key="2">
    <source>
        <dbReference type="ARBA" id="ARBA00022840"/>
    </source>
</evidence>
<feature type="domain" description="Protein kinase" evidence="3">
    <location>
        <begin position="1"/>
        <end position="129"/>
    </location>
</feature>
<evidence type="ECO:0000313" key="5">
    <source>
        <dbReference type="Proteomes" id="UP001374584"/>
    </source>
</evidence>
<organism evidence="4 5">
    <name type="scientific">Phaseolus coccineus</name>
    <name type="common">Scarlet runner bean</name>
    <name type="synonym">Phaseolus multiflorus</name>
    <dbReference type="NCBI Taxonomy" id="3886"/>
    <lineage>
        <taxon>Eukaryota</taxon>
        <taxon>Viridiplantae</taxon>
        <taxon>Streptophyta</taxon>
        <taxon>Embryophyta</taxon>
        <taxon>Tracheophyta</taxon>
        <taxon>Spermatophyta</taxon>
        <taxon>Magnoliopsida</taxon>
        <taxon>eudicotyledons</taxon>
        <taxon>Gunneridae</taxon>
        <taxon>Pentapetalae</taxon>
        <taxon>rosids</taxon>
        <taxon>fabids</taxon>
        <taxon>Fabales</taxon>
        <taxon>Fabaceae</taxon>
        <taxon>Papilionoideae</taxon>
        <taxon>50 kb inversion clade</taxon>
        <taxon>NPAAA clade</taxon>
        <taxon>indigoferoid/millettioid clade</taxon>
        <taxon>Phaseoleae</taxon>
        <taxon>Phaseolus</taxon>
    </lineage>
</organism>
<dbReference type="Proteomes" id="UP001374584">
    <property type="component" value="Unassembled WGS sequence"/>
</dbReference>
<dbReference type="GO" id="GO:0005886">
    <property type="term" value="C:plasma membrane"/>
    <property type="evidence" value="ECO:0007669"/>
    <property type="project" value="TreeGrafter"/>
</dbReference>
<dbReference type="GO" id="GO:0004674">
    <property type="term" value="F:protein serine/threonine kinase activity"/>
    <property type="evidence" value="ECO:0007669"/>
    <property type="project" value="TreeGrafter"/>
</dbReference>
<dbReference type="InterPro" id="IPR000719">
    <property type="entry name" value="Prot_kinase_dom"/>
</dbReference>